<evidence type="ECO:0000256" key="1">
    <source>
        <dbReference type="ARBA" id="ARBA00006803"/>
    </source>
</evidence>
<keyword evidence="2" id="KW-0812">Transmembrane</keyword>
<dbReference type="PANTHER" id="PTHR47521">
    <property type="entry name" value="SERPENTINE RECEPTOR, CLASS E (EPSILON)-RELATED"/>
    <property type="match status" value="1"/>
</dbReference>
<keyword evidence="2" id="KW-1133">Transmembrane helix</keyword>
<organism evidence="3 4">
    <name type="scientific">Necator americanus</name>
    <name type="common">Human hookworm</name>
    <dbReference type="NCBI Taxonomy" id="51031"/>
    <lineage>
        <taxon>Eukaryota</taxon>
        <taxon>Metazoa</taxon>
        <taxon>Ecdysozoa</taxon>
        <taxon>Nematoda</taxon>
        <taxon>Chromadorea</taxon>
        <taxon>Rhabditida</taxon>
        <taxon>Rhabditina</taxon>
        <taxon>Rhabditomorpha</taxon>
        <taxon>Strongyloidea</taxon>
        <taxon>Ancylostomatidae</taxon>
        <taxon>Bunostominae</taxon>
        <taxon>Necator</taxon>
    </lineage>
</organism>
<proteinExistence type="inferred from homology"/>
<dbReference type="Pfam" id="PF03125">
    <property type="entry name" value="Sre"/>
    <property type="match status" value="1"/>
</dbReference>
<name>A0ABR1CMU1_NECAM</name>
<evidence type="ECO:0000256" key="2">
    <source>
        <dbReference type="SAM" id="Phobius"/>
    </source>
</evidence>
<evidence type="ECO:0000313" key="4">
    <source>
        <dbReference type="Proteomes" id="UP001303046"/>
    </source>
</evidence>
<gene>
    <name evidence="3" type="primary">Necator_chrII.g8618</name>
    <name evidence="3" type="ORF">RB195_020823</name>
</gene>
<dbReference type="EMBL" id="JAVFWL010000002">
    <property type="protein sequence ID" value="KAK6738963.1"/>
    <property type="molecule type" value="Genomic_DNA"/>
</dbReference>
<evidence type="ECO:0008006" key="5">
    <source>
        <dbReference type="Google" id="ProtNLM"/>
    </source>
</evidence>
<dbReference type="Proteomes" id="UP001303046">
    <property type="component" value="Unassembled WGS sequence"/>
</dbReference>
<feature type="transmembrane region" description="Helical" evidence="2">
    <location>
        <begin position="85"/>
        <end position="104"/>
    </location>
</feature>
<feature type="transmembrane region" description="Helical" evidence="2">
    <location>
        <begin position="12"/>
        <end position="34"/>
    </location>
</feature>
<reference evidence="3 4" key="1">
    <citation type="submission" date="2023-08" db="EMBL/GenBank/DDBJ databases">
        <title>A Necator americanus chromosomal reference genome.</title>
        <authorList>
            <person name="Ilik V."/>
            <person name="Petrzelkova K.J."/>
            <person name="Pardy F."/>
            <person name="Fuh T."/>
            <person name="Niatou-Singa F.S."/>
            <person name="Gouil Q."/>
            <person name="Baker L."/>
            <person name="Ritchie M.E."/>
            <person name="Jex A.R."/>
            <person name="Gazzola D."/>
            <person name="Li H."/>
            <person name="Toshio Fujiwara R."/>
            <person name="Zhan B."/>
            <person name="Aroian R.V."/>
            <person name="Pafco B."/>
            <person name="Schwarz E.M."/>
        </authorList>
    </citation>
    <scope>NUCLEOTIDE SEQUENCE [LARGE SCALE GENOMIC DNA]</scope>
    <source>
        <strain evidence="3 4">Aroian</strain>
        <tissue evidence="3">Whole animal</tissue>
    </source>
</reference>
<protein>
    <recommendedName>
        <fullName evidence="5">G-protein coupled receptors family 1 profile domain-containing protein</fullName>
    </recommendedName>
</protein>
<keyword evidence="4" id="KW-1185">Reference proteome</keyword>
<dbReference type="InterPro" id="IPR052860">
    <property type="entry name" value="NRL-GPCR1"/>
</dbReference>
<feature type="transmembrane region" description="Helical" evidence="2">
    <location>
        <begin position="54"/>
        <end position="73"/>
    </location>
</feature>
<keyword evidence="2" id="KW-0472">Membrane</keyword>
<sequence length="187" mass="21407">MTYAELDVWDYIFFTFETILNVLFVPIVCFLFYICITQKNLHVNFRSTLFVTGVGYLICAIHRLVLVPTRLCCIARRMTPFVNQIMVAQFTGGYIAVFGWLFVAVERATATVFTNKYEANCTGWLMPTVLCGAVLSAYQRTFFGLALTLRSQKLDHIMKREKKTVKVTANEAPAASNYHKELRAMWS</sequence>
<accession>A0ABR1CMU1</accession>
<feature type="transmembrane region" description="Helical" evidence="2">
    <location>
        <begin position="124"/>
        <end position="149"/>
    </location>
</feature>
<dbReference type="PANTHER" id="PTHR47521:SF18">
    <property type="entry name" value="G PROTEIN-COUPLED RECEPTOR-RELATED"/>
    <property type="match status" value="1"/>
</dbReference>
<dbReference type="InterPro" id="IPR004151">
    <property type="entry name" value="7TM_GPCR_serpentine_rcpt_Sre"/>
</dbReference>
<evidence type="ECO:0000313" key="3">
    <source>
        <dbReference type="EMBL" id="KAK6738963.1"/>
    </source>
</evidence>
<comment type="caution">
    <text evidence="3">The sequence shown here is derived from an EMBL/GenBank/DDBJ whole genome shotgun (WGS) entry which is preliminary data.</text>
</comment>
<comment type="similarity">
    <text evidence="1">Belongs to the nematode receptor-like protein sre family.</text>
</comment>